<dbReference type="Proteomes" id="UP001169764">
    <property type="component" value="Unassembled WGS sequence"/>
</dbReference>
<accession>A0ABT8YDK8</accession>
<dbReference type="RefSeq" id="WP_303546023.1">
    <property type="nucleotide sequence ID" value="NZ_JAUOTP010000010.1"/>
</dbReference>
<dbReference type="EMBL" id="JAUOTP010000010">
    <property type="protein sequence ID" value="MDO6416466.1"/>
    <property type="molecule type" value="Genomic_DNA"/>
</dbReference>
<sequence length="251" mass="26122">MRESPSLPPAPGLQLSASPLTAEPCVRFALGSPPLDAMLGGGLQRGQLHEVHAASDEDLASMAGFALMLALRAGGRTGHIVWLAEAKRGDGLLHGPGVVELGADPARLLFVTVRDEKSLLKAAADVVRSPAAGTAVIAPGPRPRHLDLTATRRLMLFAERSGVTVLLLRGLGEEMPSAAATRWRVAAAPSTPLEADAPGAPAFAVDLVKRRGGVPSPGWRLEWDRDAASFRPAPLSSTVAADDGERRVAVA</sequence>
<dbReference type="PIRSF" id="PIRSF034285">
    <property type="entry name" value="UCP034285"/>
    <property type="match status" value="1"/>
</dbReference>
<protein>
    <recommendedName>
        <fullName evidence="3">Protein ImuA</fullName>
    </recommendedName>
</protein>
<gene>
    <name evidence="1" type="ORF">Q4F19_18930</name>
</gene>
<comment type="caution">
    <text evidence="1">The sequence shown here is derived from an EMBL/GenBank/DDBJ whole genome shotgun (WGS) entry which is preliminary data.</text>
</comment>
<reference evidence="1" key="1">
    <citation type="submission" date="2023-07" db="EMBL/GenBank/DDBJ databases">
        <authorList>
            <person name="Kim M."/>
        </authorList>
    </citation>
    <scope>NUCLEOTIDE SEQUENCE</scope>
    <source>
        <strain evidence="1">BIUV-7</strain>
    </source>
</reference>
<evidence type="ECO:0000313" key="1">
    <source>
        <dbReference type="EMBL" id="MDO6416466.1"/>
    </source>
</evidence>
<proteinExistence type="predicted"/>
<dbReference type="SUPFAM" id="SSF52540">
    <property type="entry name" value="P-loop containing nucleoside triphosphate hydrolases"/>
    <property type="match status" value="1"/>
</dbReference>
<keyword evidence="2" id="KW-1185">Reference proteome</keyword>
<dbReference type="InterPro" id="IPR017026">
    <property type="entry name" value="ImuA"/>
</dbReference>
<dbReference type="Gene3D" id="3.40.50.300">
    <property type="entry name" value="P-loop containing nucleotide triphosphate hydrolases"/>
    <property type="match status" value="1"/>
</dbReference>
<evidence type="ECO:0000313" key="2">
    <source>
        <dbReference type="Proteomes" id="UP001169764"/>
    </source>
</evidence>
<evidence type="ECO:0008006" key="3">
    <source>
        <dbReference type="Google" id="ProtNLM"/>
    </source>
</evidence>
<dbReference type="InterPro" id="IPR027417">
    <property type="entry name" value="P-loop_NTPase"/>
</dbReference>
<name>A0ABT8YDK8_9SPHN</name>
<organism evidence="1 2">
    <name type="scientific">Sphingomonas natans</name>
    <dbReference type="NCBI Taxonomy" id="3063330"/>
    <lineage>
        <taxon>Bacteria</taxon>
        <taxon>Pseudomonadati</taxon>
        <taxon>Pseudomonadota</taxon>
        <taxon>Alphaproteobacteria</taxon>
        <taxon>Sphingomonadales</taxon>
        <taxon>Sphingomonadaceae</taxon>
        <taxon>Sphingomonas</taxon>
    </lineage>
</organism>